<dbReference type="Proteomes" id="UP000188354">
    <property type="component" value="Chromosome LG08"/>
</dbReference>
<keyword evidence="5 8" id="KW-0067">ATP-binding</keyword>
<dbReference type="OrthoDB" id="5958943at2759"/>
<dbReference type="SUPFAM" id="SSF56104">
    <property type="entry name" value="SAICAR synthase-like"/>
    <property type="match status" value="1"/>
</dbReference>
<comment type="similarity">
    <text evidence="1 8">Belongs to the inositol phosphokinase (IPK) family.</text>
</comment>
<evidence type="ECO:0000313" key="9">
    <source>
        <dbReference type="EMBL" id="OIV89199.1"/>
    </source>
</evidence>
<dbReference type="EMBL" id="KV862345">
    <property type="protein sequence ID" value="OIV89199.1"/>
    <property type="molecule type" value="Genomic_DNA"/>
</dbReference>
<dbReference type="EMBL" id="CM007368">
    <property type="protein sequence ID" value="OIW06207.1"/>
    <property type="molecule type" value="Genomic_DNA"/>
</dbReference>
<dbReference type="GO" id="GO:0051765">
    <property type="term" value="F:inositol tetrakisphosphate kinase activity"/>
    <property type="evidence" value="ECO:0007669"/>
    <property type="project" value="TreeGrafter"/>
</dbReference>
<evidence type="ECO:0000256" key="8">
    <source>
        <dbReference type="RuleBase" id="RU363090"/>
    </source>
</evidence>
<evidence type="ECO:0000256" key="7">
    <source>
        <dbReference type="ARBA" id="ARBA00036525"/>
    </source>
</evidence>
<dbReference type="GO" id="GO:0005737">
    <property type="term" value="C:cytoplasm"/>
    <property type="evidence" value="ECO:0007669"/>
    <property type="project" value="TreeGrafter"/>
</dbReference>
<evidence type="ECO:0000313" key="11">
    <source>
        <dbReference type="Proteomes" id="UP000188354"/>
    </source>
</evidence>
<organism evidence="10 11">
    <name type="scientific">Lupinus angustifolius</name>
    <name type="common">Narrow-leaved blue lupine</name>
    <dbReference type="NCBI Taxonomy" id="3871"/>
    <lineage>
        <taxon>Eukaryota</taxon>
        <taxon>Viridiplantae</taxon>
        <taxon>Streptophyta</taxon>
        <taxon>Embryophyta</taxon>
        <taxon>Tracheophyta</taxon>
        <taxon>Spermatophyta</taxon>
        <taxon>Magnoliopsida</taxon>
        <taxon>eudicotyledons</taxon>
        <taxon>Gunneridae</taxon>
        <taxon>Pentapetalae</taxon>
        <taxon>rosids</taxon>
        <taxon>fabids</taxon>
        <taxon>Fabales</taxon>
        <taxon>Fabaceae</taxon>
        <taxon>Papilionoideae</taxon>
        <taxon>50 kb inversion clade</taxon>
        <taxon>genistoids sensu lato</taxon>
        <taxon>core genistoids</taxon>
        <taxon>Genisteae</taxon>
        <taxon>Lupinus</taxon>
    </lineage>
</organism>
<evidence type="ECO:0000256" key="5">
    <source>
        <dbReference type="ARBA" id="ARBA00022840"/>
    </source>
</evidence>
<keyword evidence="3 8" id="KW-0547">Nucleotide-binding</keyword>
<dbReference type="Gramene" id="OIW06207">
    <property type="protein sequence ID" value="OIW06207"/>
    <property type="gene ID" value="TanjilG_03832"/>
</dbReference>
<keyword evidence="2 8" id="KW-0808">Transferase</keyword>
<dbReference type="Gramene" id="OIV89199">
    <property type="protein sequence ID" value="OIV89199"/>
    <property type="gene ID" value="TanjilG_25112"/>
</dbReference>
<sequence>MLKIPNHQVAGHKAIDGILGPLIDDSGNFYKPLQNDDRGSNEVSFYESFNSEPRVPKSILKYFPIFHGTKIVNASDGSGLHPHLVLEDVASCYPNPSVMDVKIGSRTWYPQASEEYIKKCLDKDRVTSSITLGFRVSGLKLVGSVANEDDLSWQPDRKFLQNLSAEDVKLLLSKFVSSNMPSEDAAACPDRAFVEKVFGGSNGVLEQLLELKKWFEVQTIFHFYSCSVLMLYDKESLLNGKSSGGAVVKLVDFAHVVDAEGAIDHNFLGGLCSLIKFISDIIASPDDENCISNNNGTKYEH</sequence>
<accession>A0A1J7H003</accession>
<dbReference type="Pfam" id="PF03770">
    <property type="entry name" value="IPK"/>
    <property type="match status" value="1"/>
</dbReference>
<dbReference type="EC" id="2.7.1.140" evidence="8"/>
<comment type="function">
    <text evidence="8">Inositol phosphate kinase with a broad substrate specificity.</text>
</comment>
<dbReference type="GO" id="GO:0008440">
    <property type="term" value="F:inositol-1,4,5-trisphosphate 3-kinase activity"/>
    <property type="evidence" value="ECO:0007669"/>
    <property type="project" value="TreeGrafter"/>
</dbReference>
<reference evidence="10 11" key="1">
    <citation type="journal article" date="2017" name="Plant Biotechnol. J.">
        <title>A comprehensive draft genome sequence for lupin (Lupinus angustifolius), an emerging health food: insights into plant-microbe interactions and legume evolution.</title>
        <authorList>
            <person name="Hane J.K."/>
            <person name="Ming Y."/>
            <person name="Kamphuis L.G."/>
            <person name="Nelson M.N."/>
            <person name="Garg G."/>
            <person name="Atkins C.A."/>
            <person name="Bayer P.E."/>
            <person name="Bravo A."/>
            <person name="Bringans S."/>
            <person name="Cannon S."/>
            <person name="Edwards D."/>
            <person name="Foley R."/>
            <person name="Gao L.L."/>
            <person name="Harrison M.J."/>
            <person name="Huang W."/>
            <person name="Hurgobin B."/>
            <person name="Li S."/>
            <person name="Liu C.W."/>
            <person name="McGrath A."/>
            <person name="Morahan G."/>
            <person name="Murray J."/>
            <person name="Weller J."/>
            <person name="Jian J."/>
            <person name="Singh K.B."/>
        </authorList>
    </citation>
    <scope>NUCLEOTIDE SEQUENCE [LARGE SCALE GENOMIC DNA]</scope>
    <source>
        <strain evidence="11">cv. Tanjil</strain>
        <tissue evidence="10">Whole plant</tissue>
    </source>
</reference>
<dbReference type="PANTHER" id="PTHR12400:SF51">
    <property type="entry name" value="INOSITOL POLYPHOSPHATE MULTIKINASE"/>
    <property type="match status" value="1"/>
</dbReference>
<gene>
    <name evidence="10" type="ORF">TanjilG_03832</name>
    <name evidence="9" type="ORF">TanjilG_25112</name>
</gene>
<name>A0A1J7H003_LUPAN</name>
<evidence type="ECO:0000313" key="10">
    <source>
        <dbReference type="EMBL" id="OIW06207.1"/>
    </source>
</evidence>
<dbReference type="EC" id="2.7.1.151" evidence="8"/>
<evidence type="ECO:0000256" key="6">
    <source>
        <dbReference type="ARBA" id="ARBA00036164"/>
    </source>
</evidence>
<evidence type="ECO:0000256" key="3">
    <source>
        <dbReference type="ARBA" id="ARBA00022741"/>
    </source>
</evidence>
<evidence type="ECO:0000256" key="1">
    <source>
        <dbReference type="ARBA" id="ARBA00007374"/>
    </source>
</evidence>
<protein>
    <recommendedName>
        <fullName evidence="8">Inositol polyphosphate multikinase</fullName>
        <ecNumber evidence="8">2.7.1.140</ecNumber>
        <ecNumber evidence="8">2.7.1.151</ecNumber>
    </recommendedName>
</protein>
<dbReference type="STRING" id="3871.A0A1J7H003"/>
<dbReference type="GO" id="GO:0032958">
    <property type="term" value="P:inositol phosphate biosynthetic process"/>
    <property type="evidence" value="ECO:0007669"/>
    <property type="project" value="InterPro"/>
</dbReference>
<dbReference type="GO" id="GO:0005634">
    <property type="term" value="C:nucleus"/>
    <property type="evidence" value="ECO:0007669"/>
    <property type="project" value="TreeGrafter"/>
</dbReference>
<proteinExistence type="inferred from homology"/>
<evidence type="ECO:0000256" key="2">
    <source>
        <dbReference type="ARBA" id="ARBA00022679"/>
    </source>
</evidence>
<comment type="catalytic activity">
    <reaction evidence="6 8">
        <text>1D-myo-inositol 1,4,5-trisphosphate + 2 ATP = 1D-myo-inositol 1,3,4,5,6-pentakisphosphate + 2 ADP + 2 H(+)</text>
        <dbReference type="Rhea" id="RHEA:32359"/>
        <dbReference type="ChEBI" id="CHEBI:15378"/>
        <dbReference type="ChEBI" id="CHEBI:30616"/>
        <dbReference type="ChEBI" id="CHEBI:57733"/>
        <dbReference type="ChEBI" id="CHEBI:203600"/>
        <dbReference type="ChEBI" id="CHEBI:456216"/>
        <dbReference type="EC" id="2.7.1.151"/>
    </reaction>
</comment>
<dbReference type="InterPro" id="IPR005522">
    <property type="entry name" value="IPK"/>
</dbReference>
<dbReference type="Gene3D" id="3.30.470.160">
    <property type="entry name" value="Inositol polyphosphate kinase"/>
    <property type="match status" value="1"/>
</dbReference>
<keyword evidence="4 8" id="KW-0418">Kinase</keyword>
<dbReference type="AlphaFoldDB" id="A0A1J7H003"/>
<dbReference type="PANTHER" id="PTHR12400">
    <property type="entry name" value="INOSITOL POLYPHOSPHATE KINASE"/>
    <property type="match status" value="1"/>
</dbReference>
<comment type="catalytic activity">
    <reaction evidence="7 8">
        <text>1D-myo-inositol 1,3,4,6-tetrakisphosphate + ATP = 1D-myo-inositol 1,3,4,5,6-pentakisphosphate + ADP + H(+)</text>
        <dbReference type="Rhea" id="RHEA:12717"/>
        <dbReference type="ChEBI" id="CHEBI:15378"/>
        <dbReference type="ChEBI" id="CHEBI:30616"/>
        <dbReference type="ChEBI" id="CHEBI:57660"/>
        <dbReference type="ChEBI" id="CHEBI:57733"/>
        <dbReference type="ChEBI" id="CHEBI:456216"/>
        <dbReference type="EC" id="2.7.1.140"/>
    </reaction>
</comment>
<keyword evidence="11" id="KW-1185">Reference proteome</keyword>
<dbReference type="InterPro" id="IPR038286">
    <property type="entry name" value="IPK_sf"/>
</dbReference>
<evidence type="ECO:0000256" key="4">
    <source>
        <dbReference type="ARBA" id="ARBA00022777"/>
    </source>
</evidence>
<dbReference type="GO" id="GO:0005524">
    <property type="term" value="F:ATP binding"/>
    <property type="evidence" value="ECO:0007669"/>
    <property type="project" value="UniProtKB-KW"/>
</dbReference>
<dbReference type="OMA" id="DCAFAAT"/>